<dbReference type="EMBL" id="BGPR01010837">
    <property type="protein sequence ID" value="GBN48230.1"/>
    <property type="molecule type" value="Genomic_DNA"/>
</dbReference>
<evidence type="ECO:0000313" key="1">
    <source>
        <dbReference type="EMBL" id="GBN48230.1"/>
    </source>
</evidence>
<comment type="caution">
    <text evidence="1">The sequence shown here is derived from an EMBL/GenBank/DDBJ whole genome shotgun (WGS) entry which is preliminary data.</text>
</comment>
<organism evidence="1 2">
    <name type="scientific">Araneus ventricosus</name>
    <name type="common">Orbweaver spider</name>
    <name type="synonym">Epeira ventricosa</name>
    <dbReference type="NCBI Taxonomy" id="182803"/>
    <lineage>
        <taxon>Eukaryota</taxon>
        <taxon>Metazoa</taxon>
        <taxon>Ecdysozoa</taxon>
        <taxon>Arthropoda</taxon>
        <taxon>Chelicerata</taxon>
        <taxon>Arachnida</taxon>
        <taxon>Araneae</taxon>
        <taxon>Araneomorphae</taxon>
        <taxon>Entelegynae</taxon>
        <taxon>Araneoidea</taxon>
        <taxon>Araneidae</taxon>
        <taxon>Araneus</taxon>
    </lineage>
</organism>
<evidence type="ECO:0000313" key="2">
    <source>
        <dbReference type="Proteomes" id="UP000499080"/>
    </source>
</evidence>
<keyword evidence="2" id="KW-1185">Reference proteome</keyword>
<name>A0A4Y2PCN1_ARAVE</name>
<proteinExistence type="predicted"/>
<reference evidence="1 2" key="1">
    <citation type="journal article" date="2019" name="Sci. Rep.">
        <title>Orb-weaving spider Araneus ventricosus genome elucidates the spidroin gene catalogue.</title>
        <authorList>
            <person name="Kono N."/>
            <person name="Nakamura H."/>
            <person name="Ohtoshi R."/>
            <person name="Moran D.A.P."/>
            <person name="Shinohara A."/>
            <person name="Yoshida Y."/>
            <person name="Fujiwara M."/>
            <person name="Mori M."/>
            <person name="Tomita M."/>
            <person name="Arakawa K."/>
        </authorList>
    </citation>
    <scope>NUCLEOTIDE SEQUENCE [LARGE SCALE GENOMIC DNA]</scope>
</reference>
<dbReference type="Proteomes" id="UP000499080">
    <property type="component" value="Unassembled WGS sequence"/>
</dbReference>
<accession>A0A4Y2PCN1</accession>
<gene>
    <name evidence="1" type="ORF">AVEN_39596_1</name>
</gene>
<dbReference type="AlphaFoldDB" id="A0A4Y2PCN1"/>
<sequence length="137" mass="15404">MDKWLKTGTRSASRTEILTTDLAAMETTVDQQDDNHELQRSTDCPVQVDESTDVSDLSILLVITRYLNVNELEKTSYCVMLSLKDVLARTYLVPFRVISVKTKCIELSAVVFAQMVENLCLAVIKVYVVVSKQSLLV</sequence>
<protein>
    <submittedName>
        <fullName evidence="1">Uncharacterized protein</fullName>
    </submittedName>
</protein>